<keyword evidence="7 9" id="KW-1133">Transmembrane helix</keyword>
<dbReference type="GeneID" id="302994393"/>
<feature type="transmembrane region" description="Helical" evidence="9">
    <location>
        <begin position="205"/>
        <end position="233"/>
    </location>
</feature>
<keyword evidence="5 10" id="KW-0592">Phosphate transport</keyword>
<dbReference type="GO" id="GO:0006817">
    <property type="term" value="P:phosphate ion transport"/>
    <property type="evidence" value="ECO:0007669"/>
    <property type="project" value="UniProtKB-KW"/>
</dbReference>
<dbReference type="Proteomes" id="UP000297872">
    <property type="component" value="Unassembled WGS sequence"/>
</dbReference>
<keyword evidence="8 9" id="KW-0472">Membrane</keyword>
<feature type="domain" description="ABC transmembrane type-1" evidence="11">
    <location>
        <begin position="68"/>
        <end position="284"/>
    </location>
</feature>
<protein>
    <recommendedName>
        <fullName evidence="10">Phosphate transport system permease protein</fullName>
    </recommendedName>
</protein>
<dbReference type="RefSeq" id="WP_134842813.1">
    <property type="nucleotide sequence ID" value="NZ_SGVY01000006.1"/>
</dbReference>
<reference evidence="12 13" key="1">
    <citation type="submission" date="2019-02" db="EMBL/GenBank/DDBJ databases">
        <title>Draft Genome Sequence of the Prevotella sp. BCRC 81118, Isolated from Human Feces.</title>
        <authorList>
            <person name="Huang C.-H."/>
        </authorList>
    </citation>
    <scope>NUCLEOTIDE SEQUENCE [LARGE SCALE GENOMIC DNA]</scope>
    <source>
        <strain evidence="12 13">BCRC 81118</strain>
    </source>
</reference>
<comment type="caution">
    <text evidence="12">The sequence shown here is derived from an EMBL/GenBank/DDBJ whole genome shotgun (WGS) entry which is preliminary data.</text>
</comment>
<evidence type="ECO:0000256" key="10">
    <source>
        <dbReference type="RuleBase" id="RU363054"/>
    </source>
</evidence>
<evidence type="ECO:0000256" key="4">
    <source>
        <dbReference type="ARBA" id="ARBA00022475"/>
    </source>
</evidence>
<organism evidence="12 13">
    <name type="scientific">Segatella hominis</name>
    <dbReference type="NCBI Taxonomy" id="2518605"/>
    <lineage>
        <taxon>Bacteria</taxon>
        <taxon>Pseudomonadati</taxon>
        <taxon>Bacteroidota</taxon>
        <taxon>Bacteroidia</taxon>
        <taxon>Bacteroidales</taxon>
        <taxon>Prevotellaceae</taxon>
        <taxon>Segatella</taxon>
    </lineage>
</organism>
<keyword evidence="3 9" id="KW-0813">Transport</keyword>
<feature type="transmembrane region" description="Helical" evidence="9">
    <location>
        <begin position="265"/>
        <end position="288"/>
    </location>
</feature>
<keyword evidence="13" id="KW-1185">Reference proteome</keyword>
<comment type="similarity">
    <text evidence="2 10">Belongs to the binding-protein-dependent transport system permease family. CysTW subfamily.</text>
</comment>
<dbReference type="InterPro" id="IPR035906">
    <property type="entry name" value="MetI-like_sf"/>
</dbReference>
<dbReference type="GO" id="GO:0005886">
    <property type="term" value="C:plasma membrane"/>
    <property type="evidence" value="ECO:0007669"/>
    <property type="project" value="UniProtKB-SubCell"/>
</dbReference>
<dbReference type="AlphaFoldDB" id="A0A4Y8VSL6"/>
<evidence type="ECO:0000256" key="3">
    <source>
        <dbReference type="ARBA" id="ARBA00022448"/>
    </source>
</evidence>
<dbReference type="PANTHER" id="PTHR30425">
    <property type="entry name" value="PHOSPHATE TRANSPORT SYSTEM PERMEASE PROTEIN PST"/>
    <property type="match status" value="1"/>
</dbReference>
<dbReference type="OrthoDB" id="9785113at2"/>
<gene>
    <name evidence="12" type="primary">pstC</name>
    <name evidence="12" type="ORF">EXN75_03660</name>
</gene>
<dbReference type="SUPFAM" id="SSF161098">
    <property type="entry name" value="MetI-like"/>
    <property type="match status" value="1"/>
</dbReference>
<keyword evidence="6 9" id="KW-0812">Transmembrane</keyword>
<dbReference type="EMBL" id="SGVY01000006">
    <property type="protein sequence ID" value="TFH83397.1"/>
    <property type="molecule type" value="Genomic_DNA"/>
</dbReference>
<evidence type="ECO:0000256" key="9">
    <source>
        <dbReference type="RuleBase" id="RU363032"/>
    </source>
</evidence>
<name>A0A4Y8VSL6_9BACT</name>
<evidence type="ECO:0000256" key="5">
    <source>
        <dbReference type="ARBA" id="ARBA00022592"/>
    </source>
</evidence>
<dbReference type="NCBIfam" id="TIGR02138">
    <property type="entry name" value="phosphate_pstC"/>
    <property type="match status" value="1"/>
</dbReference>
<evidence type="ECO:0000256" key="2">
    <source>
        <dbReference type="ARBA" id="ARBA00007069"/>
    </source>
</evidence>
<evidence type="ECO:0000256" key="1">
    <source>
        <dbReference type="ARBA" id="ARBA00004651"/>
    </source>
</evidence>
<feature type="transmembrane region" description="Helical" evidence="9">
    <location>
        <begin position="12"/>
        <end position="35"/>
    </location>
</feature>
<feature type="transmembrane region" description="Helical" evidence="9">
    <location>
        <begin position="149"/>
        <end position="172"/>
    </location>
</feature>
<dbReference type="PANTHER" id="PTHR30425:SF1">
    <property type="entry name" value="PHOSPHATE TRANSPORT SYSTEM PERMEASE PROTEIN PSTC"/>
    <property type="match status" value="1"/>
</dbReference>
<evidence type="ECO:0000259" key="11">
    <source>
        <dbReference type="PROSITE" id="PS50928"/>
    </source>
</evidence>
<dbReference type="Pfam" id="PF00528">
    <property type="entry name" value="BPD_transp_1"/>
    <property type="match status" value="1"/>
</dbReference>
<evidence type="ECO:0000313" key="13">
    <source>
        <dbReference type="Proteomes" id="UP000297872"/>
    </source>
</evidence>
<comment type="function">
    <text evidence="10">Part of the binding-protein-dependent transport system for phosphate; probably responsible for the translocation of the substrate across the membrane.</text>
</comment>
<accession>A0A4Y8VSL6</accession>
<feature type="transmembrane region" description="Helical" evidence="9">
    <location>
        <begin position="64"/>
        <end position="93"/>
    </location>
</feature>
<evidence type="ECO:0000256" key="6">
    <source>
        <dbReference type="ARBA" id="ARBA00022692"/>
    </source>
</evidence>
<dbReference type="Gene3D" id="1.10.3720.10">
    <property type="entry name" value="MetI-like"/>
    <property type="match status" value="1"/>
</dbReference>
<proteinExistence type="inferred from homology"/>
<dbReference type="PROSITE" id="PS50928">
    <property type="entry name" value="ABC_TM1"/>
    <property type="match status" value="1"/>
</dbReference>
<dbReference type="CDD" id="cd06261">
    <property type="entry name" value="TM_PBP2"/>
    <property type="match status" value="1"/>
</dbReference>
<dbReference type="GO" id="GO:0005315">
    <property type="term" value="F:phosphate transmembrane transporter activity"/>
    <property type="evidence" value="ECO:0007669"/>
    <property type="project" value="InterPro"/>
</dbReference>
<keyword evidence="4 10" id="KW-1003">Cell membrane</keyword>
<feature type="transmembrane region" description="Helical" evidence="9">
    <location>
        <begin position="105"/>
        <end position="129"/>
    </location>
</feature>
<evidence type="ECO:0000313" key="12">
    <source>
        <dbReference type="EMBL" id="TFH83397.1"/>
    </source>
</evidence>
<dbReference type="InterPro" id="IPR011864">
    <property type="entry name" value="Phosphate_PstC"/>
</dbReference>
<evidence type="ECO:0000256" key="8">
    <source>
        <dbReference type="ARBA" id="ARBA00023136"/>
    </source>
</evidence>
<sequence length="293" mass="32518">MEYRIAKDKIAGQVMFIMTIASILLVIAMTIGLFIKSEPILSQYHLWDLLTESNWRPMEGKFGFLPFLAGTFWCTVLAMIIALPISLFMAIYLTEYAHRRIRKYVYPLLDILAGLPSVIYGVWGSLLIVPFISKYVAPLFIDFSSGYTVLAGGIVLGVMVIPLLVSLFMEIFDNISKELREASLSLGATQWQTIKYVVLRKARPGMIAAIVLALSRTLGETIAVLMVCGNLAIVPESLLDACYPIPALIANNYGEMLSVPLYDSALMFAAFLLFFVVVILNLCSRIVLLKVKG</sequence>
<evidence type="ECO:0000256" key="7">
    <source>
        <dbReference type="ARBA" id="ARBA00022989"/>
    </source>
</evidence>
<dbReference type="InterPro" id="IPR000515">
    <property type="entry name" value="MetI-like"/>
</dbReference>
<dbReference type="InterPro" id="IPR051124">
    <property type="entry name" value="Phosphate_Transport_Permease"/>
</dbReference>
<comment type="subcellular location">
    <subcellularLocation>
        <location evidence="1 9">Cell membrane</location>
        <topology evidence="1 9">Multi-pass membrane protein</topology>
    </subcellularLocation>
</comment>